<evidence type="ECO:0000313" key="3">
    <source>
        <dbReference type="Proteomes" id="UP001318300"/>
    </source>
</evidence>
<name>A0ABX0TAS5_9MICO</name>
<dbReference type="EMBL" id="JAAOYO010000002">
    <property type="protein sequence ID" value="NII40954.1"/>
    <property type="molecule type" value="Genomic_DNA"/>
</dbReference>
<protein>
    <recommendedName>
        <fullName evidence="4">DUF5709 domain-containing protein</fullName>
    </recommendedName>
</protein>
<dbReference type="Proteomes" id="UP001318300">
    <property type="component" value="Unassembled WGS sequence"/>
</dbReference>
<feature type="region of interest" description="Disordered" evidence="1">
    <location>
        <begin position="23"/>
        <end position="145"/>
    </location>
</feature>
<sequence>MIERGNTTHNPELDDQLAHEAQSIVQGHGSNAHVEEFRQSEPVPDDTDDAETVRASGYDGDLEGALVDDTTDVDADDDPSGVAAETPDGSGDGADATVYSTATAGADERTADVTSSNAAAPDATPETPDLTATTTTGGDDADPAA</sequence>
<evidence type="ECO:0008006" key="4">
    <source>
        <dbReference type="Google" id="ProtNLM"/>
    </source>
</evidence>
<gene>
    <name evidence="2" type="ORF">E9228_001590</name>
</gene>
<evidence type="ECO:0000256" key="1">
    <source>
        <dbReference type="SAM" id="MobiDB-lite"/>
    </source>
</evidence>
<evidence type="ECO:0000313" key="2">
    <source>
        <dbReference type="EMBL" id="NII40954.1"/>
    </source>
</evidence>
<comment type="caution">
    <text evidence="2">The sequence shown here is derived from an EMBL/GenBank/DDBJ whole genome shotgun (WGS) entry which is preliminary data.</text>
</comment>
<keyword evidence="3" id="KW-1185">Reference proteome</keyword>
<feature type="compositionally biased region" description="Low complexity" evidence="1">
    <location>
        <begin position="118"/>
        <end position="138"/>
    </location>
</feature>
<reference evidence="2 3" key="1">
    <citation type="submission" date="2020-03" db="EMBL/GenBank/DDBJ databases">
        <title>Above-ground endophytic microbial communities from plants in different locations in the United States.</title>
        <authorList>
            <person name="Frank C."/>
        </authorList>
    </citation>
    <scope>NUCLEOTIDE SEQUENCE [LARGE SCALE GENOMIC DNA]</scope>
    <source>
        <strain evidence="2 3">WW7</strain>
    </source>
</reference>
<dbReference type="RefSeq" id="WP_166779415.1">
    <property type="nucleotide sequence ID" value="NZ_JAAOYO010000002.1"/>
</dbReference>
<organism evidence="2 3">
    <name type="scientific">Curtobacterium salicis</name>
    <dbReference type="NCBI Taxonomy" id="1779862"/>
    <lineage>
        <taxon>Bacteria</taxon>
        <taxon>Bacillati</taxon>
        <taxon>Actinomycetota</taxon>
        <taxon>Actinomycetes</taxon>
        <taxon>Micrococcales</taxon>
        <taxon>Microbacteriaceae</taxon>
        <taxon>Curtobacterium</taxon>
    </lineage>
</organism>
<feature type="compositionally biased region" description="Acidic residues" evidence="1">
    <location>
        <begin position="69"/>
        <end position="79"/>
    </location>
</feature>
<accession>A0ABX0TAS5</accession>
<proteinExistence type="predicted"/>